<feature type="compositionally biased region" description="Basic and acidic residues" evidence="1">
    <location>
        <begin position="435"/>
        <end position="446"/>
    </location>
</feature>
<feature type="compositionally biased region" description="Basic and acidic residues" evidence="1">
    <location>
        <begin position="306"/>
        <end position="335"/>
    </location>
</feature>
<feature type="compositionally biased region" description="Basic and acidic residues" evidence="1">
    <location>
        <begin position="55"/>
        <end position="81"/>
    </location>
</feature>
<name>C5FBT7_ARTOC</name>
<dbReference type="EMBL" id="DS995701">
    <property type="protein sequence ID" value="EEQ27271.1"/>
    <property type="molecule type" value="Genomic_DNA"/>
</dbReference>
<accession>C5FBT7</accession>
<feature type="compositionally biased region" description="Basic and acidic residues" evidence="1">
    <location>
        <begin position="1"/>
        <end position="14"/>
    </location>
</feature>
<dbReference type="GeneID" id="9230185"/>
<feature type="compositionally biased region" description="Polar residues" evidence="1">
    <location>
        <begin position="121"/>
        <end position="137"/>
    </location>
</feature>
<evidence type="ECO:0000313" key="3">
    <source>
        <dbReference type="Proteomes" id="UP000002035"/>
    </source>
</evidence>
<dbReference type="PANTHER" id="PTHR45615">
    <property type="entry name" value="MYOSIN HEAVY CHAIN, NON-MUSCLE"/>
    <property type="match status" value="1"/>
</dbReference>
<feature type="region of interest" description="Disordered" evidence="1">
    <location>
        <begin position="1"/>
        <end position="170"/>
    </location>
</feature>
<dbReference type="RefSeq" id="XP_002850055.1">
    <property type="nucleotide sequence ID" value="XM_002850009.1"/>
</dbReference>
<feature type="compositionally biased region" description="Polar residues" evidence="1">
    <location>
        <begin position="294"/>
        <end position="305"/>
    </location>
</feature>
<feature type="compositionally biased region" description="Basic and acidic residues" evidence="1">
    <location>
        <begin position="343"/>
        <end position="356"/>
    </location>
</feature>
<dbReference type="HOGENOM" id="CLU_016578_0_0_1"/>
<dbReference type="OrthoDB" id="5413982at2759"/>
<reference evidence="3" key="1">
    <citation type="journal article" date="2012" name="MBio">
        <title>Comparative genome analysis of Trichophyton rubrum and related dermatophytes reveals candidate genes involved in infection.</title>
        <authorList>
            <person name="Martinez D.A."/>
            <person name="Oliver B.G."/>
            <person name="Graeser Y."/>
            <person name="Goldberg J.M."/>
            <person name="Li W."/>
            <person name="Martinez-Rossi N.M."/>
            <person name="Monod M."/>
            <person name="Shelest E."/>
            <person name="Barton R.C."/>
            <person name="Birch E."/>
            <person name="Brakhage A.A."/>
            <person name="Chen Z."/>
            <person name="Gurr S.J."/>
            <person name="Heiman D."/>
            <person name="Heitman J."/>
            <person name="Kosti I."/>
            <person name="Rossi A."/>
            <person name="Saif S."/>
            <person name="Samalova M."/>
            <person name="Saunders C.W."/>
            <person name="Shea T."/>
            <person name="Summerbell R.C."/>
            <person name="Xu J."/>
            <person name="Young S."/>
            <person name="Zeng Q."/>
            <person name="Birren B.W."/>
            <person name="Cuomo C.A."/>
            <person name="White T.C."/>
        </authorList>
    </citation>
    <scope>NUCLEOTIDE SEQUENCE [LARGE SCALE GENOMIC DNA]</scope>
    <source>
        <strain evidence="3">ATCC MYA-4605 / CBS 113480</strain>
    </source>
</reference>
<feature type="region of interest" description="Disordered" evidence="1">
    <location>
        <begin position="558"/>
        <end position="577"/>
    </location>
</feature>
<gene>
    <name evidence="2" type="ORF">MCYG_00159</name>
</gene>
<dbReference type="STRING" id="554155.C5FBT7"/>
<dbReference type="Proteomes" id="UP000002035">
    <property type="component" value="Unassembled WGS sequence"/>
</dbReference>
<proteinExistence type="predicted"/>
<dbReference type="AlphaFoldDB" id="C5FBT7"/>
<feature type="region of interest" description="Disordered" evidence="1">
    <location>
        <begin position="243"/>
        <end position="358"/>
    </location>
</feature>
<dbReference type="PANTHER" id="PTHR45615:SF80">
    <property type="entry name" value="GRIP DOMAIN-CONTAINING PROTEIN"/>
    <property type="match status" value="1"/>
</dbReference>
<feature type="compositionally biased region" description="Basic residues" evidence="1">
    <location>
        <begin position="15"/>
        <end position="32"/>
    </location>
</feature>
<evidence type="ECO:0000313" key="2">
    <source>
        <dbReference type="EMBL" id="EEQ27271.1"/>
    </source>
</evidence>
<protein>
    <submittedName>
        <fullName evidence="2">M protein repeat protein</fullName>
    </submittedName>
</protein>
<evidence type="ECO:0000256" key="1">
    <source>
        <dbReference type="SAM" id="MobiDB-lite"/>
    </source>
</evidence>
<dbReference type="OMA" id="HEVYRKQ"/>
<keyword evidence="3" id="KW-1185">Reference proteome</keyword>
<sequence length="643" mass="71793">MADAEEKARAEKLAAAKKRVAQIQKQKGKKGKKGESSKQTATLPEAGDKAPAPESKQEPEPEPEPEQRPEAESPKGTTVEKDDAEEAVAEVPISTEEPTDDSNKKEGDGDEPPPKVRTHGRQPSISVQSKLRSSSFRQDSKLPGVSTSSSGVKSPTLPLSPDGSTAPEMFRKQAIRLEELEKENKRLEKEVEMTSAKWKKSEEQLDDLREASTETIELKAKLAKAEMQAEEVEKLKAEISALQRQNSHLHTRSHRPSNSVAVSGNADSPVSELQSQLDAKSATIENMEMEISNLRAQLNSQSTHSSAHEEQISALEDKLSRSESALEKSQRELADAKQAISRAAEKAVKEGVDKTSTETLVKSLERQLRESEEAKAEADRRADLLEKKLQALSNLHKESESRHQTRLRERDKFEKDVAILTKKIATTENENLRLKEERDRLRKREASGTGADEGLDELEDEERLRLERKVRDLEGEVFDLRRGIWKERKRELSSHNDDQGVHADEKLLTGTFDDVDLIGGAPGGHSYTGRRSITQRPQQHSSFATVFQSGLSAFTGAQDQDRGRKSFDYGSHPDPNDDFLDDDAFDEDAFARAQEEEEAKNRVEWAREIKGKLKNWKGWRLDLVECRYGAQGAGIGLGEIFEA</sequence>
<feature type="compositionally biased region" description="Polar residues" evidence="1">
    <location>
        <begin position="256"/>
        <end position="278"/>
    </location>
</feature>
<dbReference type="eggNOG" id="ENOG502S2WH">
    <property type="taxonomic scope" value="Eukaryota"/>
</dbReference>
<dbReference type="VEuPathDB" id="FungiDB:MCYG_00159"/>
<organism evidence="2 3">
    <name type="scientific">Arthroderma otae (strain ATCC MYA-4605 / CBS 113480)</name>
    <name type="common">Microsporum canis</name>
    <dbReference type="NCBI Taxonomy" id="554155"/>
    <lineage>
        <taxon>Eukaryota</taxon>
        <taxon>Fungi</taxon>
        <taxon>Dikarya</taxon>
        <taxon>Ascomycota</taxon>
        <taxon>Pezizomycotina</taxon>
        <taxon>Eurotiomycetes</taxon>
        <taxon>Eurotiomycetidae</taxon>
        <taxon>Onygenales</taxon>
        <taxon>Arthrodermataceae</taxon>
        <taxon>Microsporum</taxon>
    </lineage>
</organism>
<feature type="region of interest" description="Disordered" evidence="1">
    <location>
        <begin position="435"/>
        <end position="456"/>
    </location>
</feature>